<keyword evidence="7" id="KW-0732">Signal</keyword>
<dbReference type="SUPFAM" id="SSF56112">
    <property type="entry name" value="Protein kinase-like (PK-like)"/>
    <property type="match status" value="1"/>
</dbReference>
<evidence type="ECO:0000256" key="7">
    <source>
        <dbReference type="SAM" id="SignalP"/>
    </source>
</evidence>
<dbReference type="InterPro" id="IPR036378">
    <property type="entry name" value="FAS1_dom_sf"/>
</dbReference>
<dbReference type="InterPro" id="IPR011009">
    <property type="entry name" value="Kinase-like_dom_sf"/>
</dbReference>
<organism evidence="9 10">
    <name type="scientific">Tetradesmus obliquus</name>
    <name type="common">Green alga</name>
    <name type="synonym">Acutodesmus obliquus</name>
    <dbReference type="NCBI Taxonomy" id="3088"/>
    <lineage>
        <taxon>Eukaryota</taxon>
        <taxon>Viridiplantae</taxon>
        <taxon>Chlorophyta</taxon>
        <taxon>core chlorophytes</taxon>
        <taxon>Chlorophyceae</taxon>
        <taxon>CS clade</taxon>
        <taxon>Sphaeropleales</taxon>
        <taxon>Scenedesmaceae</taxon>
        <taxon>Tetradesmus</taxon>
    </lineage>
</organism>
<feature type="region of interest" description="Disordered" evidence="6">
    <location>
        <begin position="487"/>
        <end position="507"/>
    </location>
</feature>
<evidence type="ECO:0000256" key="1">
    <source>
        <dbReference type="ARBA" id="ARBA00022527"/>
    </source>
</evidence>
<feature type="compositionally biased region" description="Acidic residues" evidence="6">
    <location>
        <begin position="281"/>
        <end position="291"/>
    </location>
</feature>
<proteinExistence type="predicted"/>
<feature type="domain" description="Protein kinase" evidence="8">
    <location>
        <begin position="566"/>
        <end position="828"/>
    </location>
</feature>
<dbReference type="Proteomes" id="UP001244341">
    <property type="component" value="Chromosome 17b"/>
</dbReference>
<evidence type="ECO:0000256" key="3">
    <source>
        <dbReference type="ARBA" id="ARBA00022741"/>
    </source>
</evidence>
<dbReference type="SUPFAM" id="SSF82153">
    <property type="entry name" value="FAS1 domain"/>
    <property type="match status" value="1"/>
</dbReference>
<evidence type="ECO:0000313" key="9">
    <source>
        <dbReference type="EMBL" id="WIA24023.1"/>
    </source>
</evidence>
<feature type="compositionally biased region" description="Basic residues" evidence="6">
    <location>
        <begin position="298"/>
        <end position="311"/>
    </location>
</feature>
<keyword evidence="3" id="KW-0547">Nucleotide-binding</keyword>
<keyword evidence="1" id="KW-0723">Serine/threonine-protein kinase</keyword>
<evidence type="ECO:0000256" key="6">
    <source>
        <dbReference type="SAM" id="MobiDB-lite"/>
    </source>
</evidence>
<reference evidence="9 10" key="1">
    <citation type="submission" date="2023-05" db="EMBL/GenBank/DDBJ databases">
        <title>A 100% complete, gapless, phased diploid assembly of the Scenedesmus obliquus UTEX 3031 genome.</title>
        <authorList>
            <person name="Biondi T.C."/>
            <person name="Hanschen E.R."/>
            <person name="Kwon T."/>
            <person name="Eng W."/>
            <person name="Kruse C.P.S."/>
            <person name="Koehler S.I."/>
            <person name="Kunde Y."/>
            <person name="Gleasner C.D."/>
            <person name="You Mak K.T."/>
            <person name="Polle J."/>
            <person name="Hovde B.T."/>
            <person name="Starkenburg S.R."/>
        </authorList>
    </citation>
    <scope>NUCLEOTIDE SEQUENCE [LARGE SCALE GENOMIC DNA]</scope>
    <source>
        <strain evidence="9 10">DOE0152z</strain>
    </source>
</reference>
<evidence type="ECO:0000256" key="2">
    <source>
        <dbReference type="ARBA" id="ARBA00022679"/>
    </source>
</evidence>
<sequence length="1122" mass="117557">MKRQGPGRLWALLLSLAFAGAWSALSVPAAAAAAAAAGPPAAAAPSSSSNPTPFLAMLNMAGVAKLLANTTTWANQASNPAWYNANLMNPNWPATIFMPSDQALTKLLRDAKSSASNQQVLDAFAANMPQFWQLMSNQVVDGTVRVEEGQEFTALGGEKLTVKKDAATGSWTLNGVSTPRWRRRRGGASRGLGCLGLGFCGSKAQNRGLGDAKDVAAGGSAGDVKIPVLPMPAAAAAAAAAGPAAGGLGVVHSGGALVAVGSGRVPTVIAPLPNAHHNDDSSDEEDDDAAAENDVASWRHHRHHHKHHGHKLNGAVQEGFEGDGEGLGFSSDTKTRDLEEGGFAAGAAAAAAGGVAAAGWQQHKAQQQQQQLQRGLAAAAPVTATDSCDSAADMNGSYYPSMAGGLKQPYDSAPVPQATVPTATEQQLQSFMSNWQAAGCPGGRLLALPTLSTVLPQGSYAAQGLGQGFGSVAPVFNDFAAGDAAAAGSTDHADQDVSGRSNTSDLSNMQGSVAAGFEVDDSVARLGSWAVEALKPGGPGDKQPLLRQVVGDIASGRHPVTHNFCFEEHQSPVARRNTLVLFAHNKNNMKRATIKFYTPRSPGYAAETSAYYQMASRHLPYLESTFNAPDGSYASALVLECGERSLQDMLQKQRPTDLPRKLEMFHQLVLNVRHMHSHNLVHRDLQPKHLLFCSEGLAWKLIDFSTTVTANCMVVPEVFSLEYCAPEVAAAVARGDRAMVACGAADMWAVGVIAYQLATGQPFYPASWSNEDIWRALLGLSPLPSELVDVVGQAAPGEKAYMKKVSSLLKRCPLQRLTAERLASSRMFSAVTATTTNVPLHTVQQAELDKDSGLRNELIRRMISMQHKLEHLGGAVDESKAVGLGILKEMTVNSLILSVNLQELRPLNPAAAAAAGSRSRHPLDEHVPGSAAAAAATAGGKGCPSEPPGGQVLTAGLTIGQAGALGLVNKEPAPLADDGAGNPVFLLRQGSQYLVELTVMHAKGQQLPDATAIESLQLEAPDKSKQSLQLGPTCRSRSQLMVRGNGGQGLRGFGQVEPVWVNSELTVRVCPADTSFKAVRAFKYMEECWAALPPEARGVMQGLVLLVRGVAGGASALATMVR</sequence>
<protein>
    <recommendedName>
        <fullName evidence="8">Protein kinase domain-containing protein</fullName>
    </recommendedName>
</protein>
<name>A0ABY8UTM8_TETOB</name>
<evidence type="ECO:0000256" key="5">
    <source>
        <dbReference type="ARBA" id="ARBA00022840"/>
    </source>
</evidence>
<evidence type="ECO:0000256" key="4">
    <source>
        <dbReference type="ARBA" id="ARBA00022777"/>
    </source>
</evidence>
<dbReference type="SMART" id="SM00220">
    <property type="entry name" value="S_TKc"/>
    <property type="match status" value="1"/>
</dbReference>
<keyword evidence="5" id="KW-0067">ATP-binding</keyword>
<dbReference type="InterPro" id="IPR000719">
    <property type="entry name" value="Prot_kinase_dom"/>
</dbReference>
<dbReference type="Pfam" id="PF00069">
    <property type="entry name" value="Pkinase"/>
    <property type="match status" value="1"/>
</dbReference>
<feature type="signal peptide" evidence="7">
    <location>
        <begin position="1"/>
        <end position="23"/>
    </location>
</feature>
<keyword evidence="10" id="KW-1185">Reference proteome</keyword>
<evidence type="ECO:0000259" key="8">
    <source>
        <dbReference type="PROSITE" id="PS50011"/>
    </source>
</evidence>
<keyword evidence="2" id="KW-0808">Transferase</keyword>
<dbReference type="Gene3D" id="1.10.510.10">
    <property type="entry name" value="Transferase(Phosphotransferase) domain 1"/>
    <property type="match status" value="1"/>
</dbReference>
<dbReference type="PANTHER" id="PTHR24349">
    <property type="entry name" value="SERINE/THREONINE-PROTEIN KINASE"/>
    <property type="match status" value="1"/>
</dbReference>
<dbReference type="Gene3D" id="2.30.180.10">
    <property type="entry name" value="FAS1 domain"/>
    <property type="match status" value="1"/>
</dbReference>
<dbReference type="EMBL" id="CP126224">
    <property type="protein sequence ID" value="WIA24023.1"/>
    <property type="molecule type" value="Genomic_DNA"/>
</dbReference>
<keyword evidence="4" id="KW-0418">Kinase</keyword>
<dbReference type="InterPro" id="IPR050205">
    <property type="entry name" value="CDPK_Ser/Thr_kinases"/>
</dbReference>
<accession>A0ABY8UTM8</accession>
<gene>
    <name evidence="9" type="ORF">OEZ85_013643</name>
</gene>
<feature type="chain" id="PRO_5045584186" description="Protein kinase domain-containing protein" evidence="7">
    <location>
        <begin position="24"/>
        <end position="1122"/>
    </location>
</feature>
<feature type="compositionally biased region" description="Polar residues" evidence="6">
    <location>
        <begin position="498"/>
        <end position="507"/>
    </location>
</feature>
<dbReference type="PROSITE" id="PS50011">
    <property type="entry name" value="PROTEIN_KINASE_DOM"/>
    <property type="match status" value="1"/>
</dbReference>
<feature type="region of interest" description="Disordered" evidence="6">
    <location>
        <begin position="271"/>
        <end position="335"/>
    </location>
</feature>
<feature type="region of interest" description="Disordered" evidence="6">
    <location>
        <begin position="913"/>
        <end position="949"/>
    </location>
</feature>
<evidence type="ECO:0000313" key="10">
    <source>
        <dbReference type="Proteomes" id="UP001244341"/>
    </source>
</evidence>